<evidence type="ECO:0000313" key="4">
    <source>
        <dbReference type="EMBL" id="PWN87468.1"/>
    </source>
</evidence>
<feature type="region of interest" description="Disordered" evidence="3">
    <location>
        <begin position="37"/>
        <end position="68"/>
    </location>
</feature>
<accession>A0A316YFR9</accession>
<feature type="compositionally biased region" description="Acidic residues" evidence="3">
    <location>
        <begin position="53"/>
        <end position="62"/>
    </location>
</feature>
<reference evidence="4" key="1">
    <citation type="journal article" date="2018" name="Mol. Biol. Evol.">
        <title>Broad Genomic Sampling Reveals a Smut Pathogenic Ancestry of the Fungal Clade Ustilaginomycotina.</title>
        <authorList>
            <person name="Kijpornyongpan T."/>
            <person name="Mondo S.J."/>
            <person name="Barry K."/>
            <person name="Sandor L."/>
            <person name="Lee J."/>
            <person name="Lipzen A."/>
            <person name="Pangilinan J."/>
            <person name="LaButti K."/>
            <person name="Hainaut M."/>
            <person name="Henrissat B."/>
            <person name="Grigoriev I.V."/>
            <person name="Spatafora J.W."/>
            <person name="Aime M.C."/>
        </authorList>
    </citation>
    <scope>NUCLEOTIDE SEQUENCE [LARGE SCALE GENOMIC DNA]</scope>
    <source>
        <strain evidence="4">MCA 4198</strain>
    </source>
</reference>
<dbReference type="GO" id="GO:0031390">
    <property type="term" value="C:Ctf18 RFC-like complex"/>
    <property type="evidence" value="ECO:0007669"/>
    <property type="project" value="InterPro"/>
</dbReference>
<keyword evidence="5" id="KW-1185">Reference proteome</keyword>
<dbReference type="PANTHER" id="PTHR13395:SF6">
    <property type="entry name" value="SISTER CHROMATID COHESION PROTEIN DCC1"/>
    <property type="match status" value="1"/>
</dbReference>
<evidence type="ECO:0008006" key="6">
    <source>
        <dbReference type="Google" id="ProtNLM"/>
    </source>
</evidence>
<dbReference type="FunCoup" id="A0A316YFR9">
    <property type="interactions" value="243"/>
</dbReference>
<organism evidence="4 5">
    <name type="scientific">Acaromyces ingoldii</name>
    <dbReference type="NCBI Taxonomy" id="215250"/>
    <lineage>
        <taxon>Eukaryota</taxon>
        <taxon>Fungi</taxon>
        <taxon>Dikarya</taxon>
        <taxon>Basidiomycota</taxon>
        <taxon>Ustilaginomycotina</taxon>
        <taxon>Exobasidiomycetes</taxon>
        <taxon>Exobasidiales</taxon>
        <taxon>Cryptobasidiaceae</taxon>
        <taxon>Acaromyces</taxon>
    </lineage>
</organism>
<name>A0A316YFR9_9BASI</name>
<dbReference type="InParanoid" id="A0A316YFR9"/>
<dbReference type="OrthoDB" id="276989at2759"/>
<dbReference type="GO" id="GO:0034088">
    <property type="term" value="P:maintenance of mitotic sister chromatid cohesion"/>
    <property type="evidence" value="ECO:0007669"/>
    <property type="project" value="TreeGrafter"/>
</dbReference>
<keyword evidence="2" id="KW-0235">DNA replication</keyword>
<dbReference type="GO" id="GO:0000785">
    <property type="term" value="C:chromatin"/>
    <property type="evidence" value="ECO:0007669"/>
    <property type="project" value="TreeGrafter"/>
</dbReference>
<dbReference type="EMBL" id="KZ819640">
    <property type="protein sequence ID" value="PWN87468.1"/>
    <property type="molecule type" value="Genomic_DNA"/>
</dbReference>
<comment type="similarity">
    <text evidence="1">Belongs to the DCC1 family.</text>
</comment>
<dbReference type="InterPro" id="IPR019128">
    <property type="entry name" value="Dcc1"/>
</dbReference>
<proteinExistence type="inferred from homology"/>
<dbReference type="GO" id="GO:0006260">
    <property type="term" value="P:DNA replication"/>
    <property type="evidence" value="ECO:0007669"/>
    <property type="project" value="UniProtKB-KW"/>
</dbReference>
<protein>
    <recommendedName>
        <fullName evidence="6">Sister chromatid cohesion protein DCC1</fullName>
    </recommendedName>
</protein>
<dbReference type="Proteomes" id="UP000245768">
    <property type="component" value="Unassembled WGS sequence"/>
</dbReference>
<sequence>MPTAEAPSSIHLVTASSSDSNEYHLLQLPDEVLAEVEEKQRRQTTAKRKGRDDEGDAEEEEEGHLLTINGRHGDEAVICTRSRTYALRQITQSNTLLLCSLPSLDPIDESGGVVVRSNVSDMLEMVPVMPRLQRIGTLLHESRFEGEEEEETQVKARLYTPTEVRSIVQTSTHELQTGLDSHHVVLLDGFYRMVSRDYLFLALESLLNHVDLHAYQPTSIPLTATLEALAAEHEIRNEVAYALLTRWFGKPLSEPPAHVALDSDAIVRFLGKRLLAVDARQPVLLEEWQDKWKKSVGQTFAEHVDLSKIKGEFLLFPTPPSQPTSAQPLRIQYYPKDTLPLDPAQRFQDLFLTRSQWLLDDLLPYLDDVAVDKKKRDALLLKFARTNRIKVPAAPPVESTKPPAKKSKVTSQAIEMKELTLYSARVRC</sequence>
<evidence type="ECO:0000256" key="3">
    <source>
        <dbReference type="SAM" id="MobiDB-lite"/>
    </source>
</evidence>
<dbReference type="GeneID" id="37044670"/>
<evidence type="ECO:0000256" key="1">
    <source>
        <dbReference type="ARBA" id="ARBA00007017"/>
    </source>
</evidence>
<evidence type="ECO:0000256" key="2">
    <source>
        <dbReference type="ARBA" id="ARBA00022705"/>
    </source>
</evidence>
<evidence type="ECO:0000313" key="5">
    <source>
        <dbReference type="Proteomes" id="UP000245768"/>
    </source>
</evidence>
<dbReference type="Pfam" id="PF09724">
    <property type="entry name" value="Dcc1"/>
    <property type="match status" value="1"/>
</dbReference>
<dbReference type="GO" id="GO:0000775">
    <property type="term" value="C:chromosome, centromeric region"/>
    <property type="evidence" value="ECO:0007669"/>
    <property type="project" value="TreeGrafter"/>
</dbReference>
<dbReference type="STRING" id="215250.A0A316YFR9"/>
<dbReference type="RefSeq" id="XP_025374666.1">
    <property type="nucleotide sequence ID" value="XM_025522754.1"/>
</dbReference>
<dbReference type="PANTHER" id="PTHR13395">
    <property type="entry name" value="SISTER CHROMATID COHESION PROTEIN DCC1-RELATED"/>
    <property type="match status" value="1"/>
</dbReference>
<dbReference type="AlphaFoldDB" id="A0A316YFR9"/>
<gene>
    <name evidence="4" type="ORF">FA10DRAFT_269427</name>
</gene>